<dbReference type="Pfam" id="PF02604">
    <property type="entry name" value="PhdYeFM_antitox"/>
    <property type="match status" value="1"/>
</dbReference>
<dbReference type="NCBIfam" id="TIGR01552">
    <property type="entry name" value="phd_fam"/>
    <property type="match status" value="1"/>
</dbReference>
<dbReference type="InterPro" id="IPR036165">
    <property type="entry name" value="YefM-like_sf"/>
</dbReference>
<comment type="similarity">
    <text evidence="1">Belongs to the phD/YefM antitoxin family.</text>
</comment>
<evidence type="ECO:0000313" key="2">
    <source>
        <dbReference type="EMBL" id="CAB4556633.1"/>
    </source>
</evidence>
<dbReference type="EMBL" id="CAEZVO010000083">
    <property type="protein sequence ID" value="CAB4635578.1"/>
    <property type="molecule type" value="Genomic_DNA"/>
</dbReference>
<accession>A0A6J6D2V1</accession>
<dbReference type="AlphaFoldDB" id="A0A6J6D2V1"/>
<proteinExistence type="inferred from homology"/>
<name>A0A6J6D2V1_9ZZZZ</name>
<gene>
    <name evidence="2" type="ORF">UFOPK1561_00640</name>
    <name evidence="3" type="ORF">UFOPK2044_00644</name>
    <name evidence="4" type="ORF">UFOPK2165_00639</name>
</gene>
<reference evidence="2" key="1">
    <citation type="submission" date="2020-05" db="EMBL/GenBank/DDBJ databases">
        <authorList>
            <person name="Chiriac C."/>
            <person name="Salcher M."/>
            <person name="Ghai R."/>
            <person name="Kavagutti S V."/>
        </authorList>
    </citation>
    <scope>NUCLEOTIDE SEQUENCE</scope>
</reference>
<evidence type="ECO:0000313" key="3">
    <source>
        <dbReference type="EMBL" id="CAB4635578.1"/>
    </source>
</evidence>
<dbReference type="SUPFAM" id="SSF143120">
    <property type="entry name" value="YefM-like"/>
    <property type="match status" value="1"/>
</dbReference>
<dbReference type="EMBL" id="CAEZWA010000105">
    <property type="protein sequence ID" value="CAB4646219.1"/>
    <property type="molecule type" value="Genomic_DNA"/>
</dbReference>
<dbReference type="InterPro" id="IPR006442">
    <property type="entry name" value="Antitoxin_Phd/YefM"/>
</dbReference>
<evidence type="ECO:0000256" key="1">
    <source>
        <dbReference type="ARBA" id="ARBA00009981"/>
    </source>
</evidence>
<dbReference type="Gene3D" id="3.40.1620.10">
    <property type="entry name" value="YefM-like domain"/>
    <property type="match status" value="1"/>
</dbReference>
<evidence type="ECO:0000313" key="4">
    <source>
        <dbReference type="EMBL" id="CAB4646219.1"/>
    </source>
</evidence>
<dbReference type="EMBL" id="CAEZSZ010000067">
    <property type="protein sequence ID" value="CAB4556633.1"/>
    <property type="molecule type" value="Genomic_DNA"/>
</dbReference>
<organism evidence="2">
    <name type="scientific">freshwater metagenome</name>
    <dbReference type="NCBI Taxonomy" id="449393"/>
    <lineage>
        <taxon>unclassified sequences</taxon>
        <taxon>metagenomes</taxon>
        <taxon>ecological metagenomes</taxon>
    </lineage>
</organism>
<sequence>MRVRMNNLVSVSDVSKNTSAMIAKAAAGETQVVLNHNKPVAAIIDIELYEQMLDLMADIEVTQKAISRLHETNEGSISLDEFIEKYNIDISEK</sequence>
<protein>
    <submittedName>
        <fullName evidence="2">Unannotated protein</fullName>
    </submittedName>
</protein>